<keyword evidence="10" id="KW-1185">Reference proteome</keyword>
<evidence type="ECO:0000256" key="6">
    <source>
        <dbReference type="RuleBase" id="RU003457"/>
    </source>
</evidence>
<feature type="transmembrane region" description="Helical" evidence="7">
    <location>
        <begin position="21"/>
        <end position="41"/>
    </location>
</feature>
<accession>A0A8J4QIR6</accession>
<name>A0A8J4QIR6_9ROSI</name>
<dbReference type="SUPFAM" id="SSF51182">
    <property type="entry name" value="RmlC-like cupins"/>
    <property type="match status" value="1"/>
</dbReference>
<keyword evidence="4 7" id="KW-1133">Transmembrane helix</keyword>
<evidence type="ECO:0000313" key="10">
    <source>
        <dbReference type="Proteomes" id="UP000737018"/>
    </source>
</evidence>
<keyword evidence="5 7" id="KW-0472">Membrane</keyword>
<dbReference type="InterPro" id="IPR011051">
    <property type="entry name" value="RmlC_Cupin_sf"/>
</dbReference>
<evidence type="ECO:0000256" key="5">
    <source>
        <dbReference type="ARBA" id="ARBA00023136"/>
    </source>
</evidence>
<evidence type="ECO:0000313" key="9">
    <source>
        <dbReference type="EMBL" id="KAF3954735.1"/>
    </source>
</evidence>
<protein>
    <recommendedName>
        <fullName evidence="8">Pirin N-terminal domain-containing protein</fullName>
    </recommendedName>
</protein>
<dbReference type="PANTHER" id="PTHR30509">
    <property type="entry name" value="P-HYDROXYBENZOIC ACID EFFLUX PUMP SUBUNIT-RELATED"/>
    <property type="match status" value="1"/>
</dbReference>
<evidence type="ECO:0000256" key="2">
    <source>
        <dbReference type="ARBA" id="ARBA00022475"/>
    </source>
</evidence>
<gene>
    <name evidence="9" type="ORF">CMV_019966</name>
</gene>
<comment type="similarity">
    <text evidence="6">Belongs to the pirin family.</text>
</comment>
<feature type="transmembrane region" description="Helical" evidence="7">
    <location>
        <begin position="73"/>
        <end position="94"/>
    </location>
</feature>
<feature type="transmembrane region" description="Helical" evidence="7">
    <location>
        <begin position="100"/>
        <end position="117"/>
    </location>
</feature>
<sequence>MSCTEPRTGRTGAVWRVHLGSALRTILACTIVGCTTLYSPASVKHFLRYPAFSFVTTILIESDATLGDALRGCWHALFATIQALLPSMLCLWVIGPARFTNELAALAVATNAFLVALPESTHLMCKRIAFGQIVIVYVGAAINGAKARAITHPIHVQPRFRRLDTTILEVWAFKLVNGLLTVTYMLQGGITHQDSAGHKDTIGPCDVQKKRRRRDCCPINGKSRAKGR</sequence>
<keyword evidence="2" id="KW-1003">Cell membrane</keyword>
<evidence type="ECO:0000256" key="1">
    <source>
        <dbReference type="ARBA" id="ARBA00004651"/>
    </source>
</evidence>
<dbReference type="OrthoDB" id="68611at2759"/>
<organism evidence="9 10">
    <name type="scientific">Castanea mollissima</name>
    <name type="common">Chinese chestnut</name>
    <dbReference type="NCBI Taxonomy" id="60419"/>
    <lineage>
        <taxon>Eukaryota</taxon>
        <taxon>Viridiplantae</taxon>
        <taxon>Streptophyta</taxon>
        <taxon>Embryophyta</taxon>
        <taxon>Tracheophyta</taxon>
        <taxon>Spermatophyta</taxon>
        <taxon>Magnoliopsida</taxon>
        <taxon>eudicotyledons</taxon>
        <taxon>Gunneridae</taxon>
        <taxon>Pentapetalae</taxon>
        <taxon>rosids</taxon>
        <taxon>fabids</taxon>
        <taxon>Fagales</taxon>
        <taxon>Fagaceae</taxon>
        <taxon>Castanea</taxon>
    </lineage>
</organism>
<keyword evidence="3 7" id="KW-0812">Transmembrane</keyword>
<comment type="caution">
    <text evidence="9">The sequence shown here is derived from an EMBL/GenBank/DDBJ whole genome shotgun (WGS) entry which is preliminary data.</text>
</comment>
<dbReference type="GO" id="GO:0005886">
    <property type="term" value="C:plasma membrane"/>
    <property type="evidence" value="ECO:0007669"/>
    <property type="project" value="UniProtKB-SubCell"/>
</dbReference>
<reference evidence="9" key="1">
    <citation type="submission" date="2020-03" db="EMBL/GenBank/DDBJ databases">
        <title>Castanea mollissima Vanexum genome sequencing.</title>
        <authorList>
            <person name="Staton M."/>
        </authorList>
    </citation>
    <scope>NUCLEOTIDE SEQUENCE</scope>
    <source>
        <tissue evidence="9">Leaf</tissue>
    </source>
</reference>
<evidence type="ECO:0000256" key="3">
    <source>
        <dbReference type="ARBA" id="ARBA00022692"/>
    </source>
</evidence>
<dbReference type="EMBL" id="JRKL02003607">
    <property type="protein sequence ID" value="KAF3954735.1"/>
    <property type="molecule type" value="Genomic_DNA"/>
</dbReference>
<evidence type="ECO:0000259" key="8">
    <source>
        <dbReference type="Pfam" id="PF02678"/>
    </source>
</evidence>
<proteinExistence type="inferred from homology"/>
<dbReference type="Pfam" id="PF02678">
    <property type="entry name" value="Pirin"/>
    <property type="match status" value="1"/>
</dbReference>
<dbReference type="PANTHER" id="PTHR30509:SF34">
    <property type="entry name" value="F3L24.34 PROTEIN"/>
    <property type="match status" value="1"/>
</dbReference>
<dbReference type="InterPro" id="IPR003829">
    <property type="entry name" value="Pirin_N_dom"/>
</dbReference>
<comment type="subcellular location">
    <subcellularLocation>
        <location evidence="1">Cell membrane</location>
        <topology evidence="1">Multi-pass membrane protein</topology>
    </subcellularLocation>
</comment>
<dbReference type="Gene3D" id="2.60.120.10">
    <property type="entry name" value="Jelly Rolls"/>
    <property type="match status" value="1"/>
</dbReference>
<feature type="domain" description="Pirin N-terminal" evidence="8">
    <location>
        <begin position="178"/>
        <end position="208"/>
    </location>
</feature>
<evidence type="ECO:0000256" key="4">
    <source>
        <dbReference type="ARBA" id="ARBA00022989"/>
    </source>
</evidence>
<dbReference type="AlphaFoldDB" id="A0A8J4QIR6"/>
<evidence type="ECO:0000256" key="7">
    <source>
        <dbReference type="SAM" id="Phobius"/>
    </source>
</evidence>
<dbReference type="InterPro" id="IPR014710">
    <property type="entry name" value="RmlC-like_jellyroll"/>
</dbReference>
<dbReference type="Proteomes" id="UP000737018">
    <property type="component" value="Unassembled WGS sequence"/>
</dbReference>